<name>A0A0G1L3A9_9BACT</name>
<reference evidence="1 2" key="1">
    <citation type="journal article" date="2015" name="Nature">
        <title>rRNA introns, odd ribosomes, and small enigmatic genomes across a large radiation of phyla.</title>
        <authorList>
            <person name="Brown C.T."/>
            <person name="Hug L.A."/>
            <person name="Thomas B.C."/>
            <person name="Sharon I."/>
            <person name="Castelle C.J."/>
            <person name="Singh A."/>
            <person name="Wilkins M.J."/>
            <person name="Williams K.H."/>
            <person name="Banfield J.F."/>
        </authorList>
    </citation>
    <scope>NUCLEOTIDE SEQUENCE [LARGE SCALE GENOMIC DNA]</scope>
</reference>
<proteinExistence type="predicted"/>
<dbReference type="AlphaFoldDB" id="A0A0G1L3A9"/>
<evidence type="ECO:0000313" key="1">
    <source>
        <dbReference type="EMBL" id="KKT90308.1"/>
    </source>
</evidence>
<protein>
    <submittedName>
        <fullName evidence="1">Uncharacterized protein</fullName>
    </submittedName>
</protein>
<comment type="caution">
    <text evidence="1">The sequence shown here is derived from an EMBL/GenBank/DDBJ whole genome shotgun (WGS) entry which is preliminary data.</text>
</comment>
<evidence type="ECO:0000313" key="2">
    <source>
        <dbReference type="Proteomes" id="UP000034368"/>
    </source>
</evidence>
<gene>
    <name evidence="1" type="ORF">UW90_C0003G0032</name>
</gene>
<dbReference type="EMBL" id="LCKD01000003">
    <property type="protein sequence ID" value="KKT90308.1"/>
    <property type="molecule type" value="Genomic_DNA"/>
</dbReference>
<sequence>MPREWNYSPPFVAKFVNQDVALVMHNAAVCIEVPAQLDGTVPVRVKINLNPKLNVIAVIGPGVGLPGTSAEGLAFLRVVLCEVGLWRTRPYQRSYNWRNGFCNHKRRKWFSLTPEQYSFVAPIIFEQILDKASDQMRNRKTSGYFTMRNPRRPKRTGRLRFSRPVMKIEVSRGVRFSMSFHDTHLTADIYARELISSINTGKIRGMAKYISRGLSRIKGNSQFEFTKTKTSWDLFLMFSKEKLSLNLNRKCLDFLGQYHRGRYGEDLQKILRTIHKRKYYDAMPNPLPGIEERLNGFDARVTSESRDCFTVEIHPHSLMTAQMDFISA</sequence>
<organism evidence="1 2">
    <name type="scientific">Candidatus Yanofskybacteria bacterium GW2011_GWB1_45_11</name>
    <dbReference type="NCBI Taxonomy" id="1619026"/>
    <lineage>
        <taxon>Bacteria</taxon>
        <taxon>Candidatus Yanofskyibacteriota</taxon>
    </lineage>
</organism>
<accession>A0A0G1L3A9</accession>
<dbReference type="Proteomes" id="UP000034368">
    <property type="component" value="Unassembled WGS sequence"/>
</dbReference>